<evidence type="ECO:0000256" key="1">
    <source>
        <dbReference type="SAM" id="Coils"/>
    </source>
</evidence>
<dbReference type="Pfam" id="PF02518">
    <property type="entry name" value="HATPase_c"/>
    <property type="match status" value="1"/>
</dbReference>
<dbReference type="InterPro" id="IPR050640">
    <property type="entry name" value="Bact_2-comp_sensor_kinase"/>
</dbReference>
<name>A0A941IDS5_9BURK</name>
<reference evidence="3" key="1">
    <citation type="submission" date="2021-04" db="EMBL/GenBank/DDBJ databases">
        <title>novel species isolated from subtropical streams in China.</title>
        <authorList>
            <person name="Lu H."/>
        </authorList>
    </citation>
    <scope>NUCLEOTIDE SEQUENCE</scope>
    <source>
        <strain evidence="3">FT137W</strain>
    </source>
</reference>
<feature type="domain" description="Histidine kinase/HSP90-like ATPase" evidence="2">
    <location>
        <begin position="335"/>
        <end position="436"/>
    </location>
</feature>
<keyword evidence="3" id="KW-0808">Transferase</keyword>
<keyword evidence="4" id="KW-1185">Reference proteome</keyword>
<dbReference type="Pfam" id="PF06580">
    <property type="entry name" value="His_kinase"/>
    <property type="match status" value="1"/>
</dbReference>
<dbReference type="InterPro" id="IPR003594">
    <property type="entry name" value="HATPase_dom"/>
</dbReference>
<protein>
    <submittedName>
        <fullName evidence="3">Histidine kinase</fullName>
    </submittedName>
</protein>
<dbReference type="GO" id="GO:0016020">
    <property type="term" value="C:membrane"/>
    <property type="evidence" value="ECO:0007669"/>
    <property type="project" value="InterPro"/>
</dbReference>
<dbReference type="Proteomes" id="UP000678545">
    <property type="component" value="Unassembled WGS sequence"/>
</dbReference>
<proteinExistence type="predicted"/>
<evidence type="ECO:0000259" key="2">
    <source>
        <dbReference type="SMART" id="SM00387"/>
    </source>
</evidence>
<sequence>MTPQTQETLKLAIKNMLTWLGIAFDKTATWVSKLSWWKFFLFAVLLMASADIIQNTFFSSDEVKVTKKTKKELKRSHQETAVALDDKKIEIDNTGIRIKAPEKSGNSKRVDITGEGWKIVDEATEDLSSKIESATSAAQNKAKDGEAPGITFGKDDVHIKLPKELAREIRAEMERAAADAAAEATDEEKTKSSRWFQNFVLLLVFGLFGMKALLGGKVRAEEQAKAANATAERESLLRQVSEAQMQMMQAQVEPHFLFNTLASVEYLIETDPPRAAKMQRSLIAYLRAVLPQMRENAAKTNLGREADMVKAYLELLKMRMEERLTIDLEMPDHLRNASFPPMMLQSLVENSIKHGLEVKAEGGTLQFRAELIEEKLRVTVKDDGLGFGAVPSNGTGLGLQNIRERLKLIYKDKAQIIISANQPSGVCVTIEIPYELAK</sequence>
<comment type="caution">
    <text evidence="3">The sequence shown here is derived from an EMBL/GenBank/DDBJ whole genome shotgun (WGS) entry which is preliminary data.</text>
</comment>
<dbReference type="SUPFAM" id="SSF55874">
    <property type="entry name" value="ATPase domain of HSP90 chaperone/DNA topoisomerase II/histidine kinase"/>
    <property type="match status" value="1"/>
</dbReference>
<dbReference type="AlphaFoldDB" id="A0A941IDS5"/>
<dbReference type="InterPro" id="IPR010559">
    <property type="entry name" value="Sig_transdc_His_kin_internal"/>
</dbReference>
<gene>
    <name evidence="3" type="ORF">KDM90_09840</name>
</gene>
<dbReference type="InterPro" id="IPR036890">
    <property type="entry name" value="HATPase_C_sf"/>
</dbReference>
<evidence type="ECO:0000313" key="3">
    <source>
        <dbReference type="EMBL" id="MBR7800298.1"/>
    </source>
</evidence>
<dbReference type="SMART" id="SM00387">
    <property type="entry name" value="HATPase_c"/>
    <property type="match status" value="1"/>
</dbReference>
<feature type="coiled-coil region" evidence="1">
    <location>
        <begin position="219"/>
        <end position="253"/>
    </location>
</feature>
<keyword evidence="3" id="KW-0418">Kinase</keyword>
<dbReference type="EMBL" id="JAGSPJ010000003">
    <property type="protein sequence ID" value="MBR7800298.1"/>
    <property type="molecule type" value="Genomic_DNA"/>
</dbReference>
<evidence type="ECO:0000313" key="4">
    <source>
        <dbReference type="Proteomes" id="UP000678545"/>
    </source>
</evidence>
<dbReference type="Gene3D" id="3.30.565.10">
    <property type="entry name" value="Histidine kinase-like ATPase, C-terminal domain"/>
    <property type="match status" value="1"/>
</dbReference>
<dbReference type="GO" id="GO:0000155">
    <property type="term" value="F:phosphorelay sensor kinase activity"/>
    <property type="evidence" value="ECO:0007669"/>
    <property type="project" value="InterPro"/>
</dbReference>
<dbReference type="PANTHER" id="PTHR34220">
    <property type="entry name" value="SENSOR HISTIDINE KINASE YPDA"/>
    <property type="match status" value="1"/>
</dbReference>
<accession>A0A941IDS5</accession>
<keyword evidence="1" id="KW-0175">Coiled coil</keyword>
<dbReference type="PANTHER" id="PTHR34220:SF9">
    <property type="entry name" value="SIGNAL TRANSDUCTION HISTIDINE KINASE INTERNAL REGION DOMAIN-CONTAINING PROTEIN"/>
    <property type="match status" value="1"/>
</dbReference>
<dbReference type="RefSeq" id="WP_212675406.1">
    <property type="nucleotide sequence ID" value="NZ_JAGSPJ010000003.1"/>
</dbReference>
<feature type="coiled-coil region" evidence="1">
    <location>
        <begin position="163"/>
        <end position="190"/>
    </location>
</feature>
<organism evidence="3 4">
    <name type="scientific">Undibacterium fentianense</name>
    <dbReference type="NCBI Taxonomy" id="2828728"/>
    <lineage>
        <taxon>Bacteria</taxon>
        <taxon>Pseudomonadati</taxon>
        <taxon>Pseudomonadota</taxon>
        <taxon>Betaproteobacteria</taxon>
        <taxon>Burkholderiales</taxon>
        <taxon>Oxalobacteraceae</taxon>
        <taxon>Undibacterium</taxon>
    </lineage>
</organism>